<dbReference type="EMBL" id="JACAPU010000014">
    <property type="protein sequence ID" value="NWB47400.1"/>
    <property type="molecule type" value="Genomic_DNA"/>
</dbReference>
<evidence type="ECO:0000313" key="3">
    <source>
        <dbReference type="Proteomes" id="UP000582981"/>
    </source>
</evidence>
<dbReference type="SUPFAM" id="SSF47336">
    <property type="entry name" value="ACP-like"/>
    <property type="match status" value="1"/>
</dbReference>
<dbReference type="InterPro" id="IPR009081">
    <property type="entry name" value="PP-bd_ACP"/>
</dbReference>
<accession>A0A7Y8BKS8</accession>
<evidence type="ECO:0000259" key="1">
    <source>
        <dbReference type="PROSITE" id="PS50075"/>
    </source>
</evidence>
<dbReference type="InterPro" id="IPR036736">
    <property type="entry name" value="ACP-like_sf"/>
</dbReference>
<reference evidence="2 3" key="1">
    <citation type="submission" date="2020-04" db="EMBL/GenBank/DDBJ databases">
        <title>Molecular characterization of pseudomonads from Agaricus bisporus reveal novel blotch 2 pathogens in Western Europe.</title>
        <authorList>
            <person name="Taparia T."/>
            <person name="Krijger M."/>
            <person name="Haynes E."/>
            <person name="Elpinstone J.G."/>
            <person name="Noble R."/>
            <person name="Van Der Wolf J."/>
        </authorList>
    </citation>
    <scope>NUCLEOTIDE SEQUENCE [LARGE SCALE GENOMIC DNA]</scope>
    <source>
        <strain evidence="2 3">F1001</strain>
    </source>
</reference>
<dbReference type="RefSeq" id="WP_100940795.1">
    <property type="nucleotide sequence ID" value="NZ_JACAPU010000014.1"/>
</dbReference>
<dbReference type="Proteomes" id="UP000582981">
    <property type="component" value="Unassembled WGS sequence"/>
</dbReference>
<sequence>MSYLVPGECDYFIEQQVMVLLAEHFSVPRRRIRFESRLLEDLGSNDMDRAELVERLNAAFRIRLSVGEVVRWRTVADLCRLVGNARGEARSY</sequence>
<feature type="domain" description="Carrier" evidence="1">
    <location>
        <begin position="11"/>
        <end position="86"/>
    </location>
</feature>
<comment type="caution">
    <text evidence="2">The sequence shown here is derived from an EMBL/GenBank/DDBJ whole genome shotgun (WGS) entry which is preliminary data.</text>
</comment>
<dbReference type="Gene3D" id="1.10.1200.10">
    <property type="entry name" value="ACP-like"/>
    <property type="match status" value="1"/>
</dbReference>
<evidence type="ECO:0000313" key="2">
    <source>
        <dbReference type="EMBL" id="NWB47400.1"/>
    </source>
</evidence>
<dbReference type="AlphaFoldDB" id="A0A7Y8BKS8"/>
<dbReference type="PROSITE" id="PS50075">
    <property type="entry name" value="CARRIER"/>
    <property type="match status" value="1"/>
</dbReference>
<name>A0A7Y8BKS8_9PSED</name>
<gene>
    <name evidence="2" type="ORF">HX829_12965</name>
</gene>
<proteinExistence type="predicted"/>
<protein>
    <submittedName>
        <fullName evidence="2">Acyl carrier protein</fullName>
    </submittedName>
</protein>
<dbReference type="Pfam" id="PF00550">
    <property type="entry name" value="PP-binding"/>
    <property type="match status" value="1"/>
</dbReference>
<organism evidence="2 3">
    <name type="scientific">Pseudomonas gingeri</name>
    <dbReference type="NCBI Taxonomy" id="117681"/>
    <lineage>
        <taxon>Bacteria</taxon>
        <taxon>Pseudomonadati</taxon>
        <taxon>Pseudomonadota</taxon>
        <taxon>Gammaproteobacteria</taxon>
        <taxon>Pseudomonadales</taxon>
        <taxon>Pseudomonadaceae</taxon>
        <taxon>Pseudomonas</taxon>
    </lineage>
</organism>